<dbReference type="InterPro" id="IPR027417">
    <property type="entry name" value="P-loop_NTPase"/>
</dbReference>
<evidence type="ECO:0000259" key="7">
    <source>
        <dbReference type="PROSITE" id="PS51903"/>
    </source>
</evidence>
<dbReference type="InterPro" id="IPR050130">
    <property type="entry name" value="ClpA_ClpB"/>
</dbReference>
<dbReference type="SUPFAM" id="SSF81923">
    <property type="entry name" value="Double Clp-N motif"/>
    <property type="match status" value="1"/>
</dbReference>
<dbReference type="GO" id="GO:0005737">
    <property type="term" value="C:cytoplasm"/>
    <property type="evidence" value="ECO:0007669"/>
    <property type="project" value="TreeGrafter"/>
</dbReference>
<dbReference type="InterPro" id="IPR036628">
    <property type="entry name" value="Clp_N_dom_sf"/>
</dbReference>
<dbReference type="Pfam" id="PF10431">
    <property type="entry name" value="ClpB_D2-small"/>
    <property type="match status" value="1"/>
</dbReference>
<dbReference type="PROSITE" id="PS00871">
    <property type="entry name" value="CLPAB_2"/>
    <property type="match status" value="1"/>
</dbReference>
<feature type="coiled-coil region" evidence="5">
    <location>
        <begin position="459"/>
        <end position="511"/>
    </location>
</feature>
<dbReference type="EMBL" id="VSSQ01000068">
    <property type="protein sequence ID" value="MPL72801.1"/>
    <property type="molecule type" value="Genomic_DNA"/>
</dbReference>
<dbReference type="Gene3D" id="1.10.8.60">
    <property type="match status" value="2"/>
</dbReference>
<comment type="caution">
    <text evidence="8">The sequence shown here is derived from an EMBL/GenBank/DDBJ whole genome shotgun (WGS) entry which is preliminary data.</text>
</comment>
<dbReference type="PROSITE" id="PS00870">
    <property type="entry name" value="CLPAB_1"/>
    <property type="match status" value="1"/>
</dbReference>
<evidence type="ECO:0000256" key="1">
    <source>
        <dbReference type="ARBA" id="ARBA00022737"/>
    </source>
</evidence>
<dbReference type="PRINTS" id="PR00300">
    <property type="entry name" value="CLPPROTEASEA"/>
</dbReference>
<dbReference type="Gene3D" id="1.10.1780.10">
    <property type="entry name" value="Clp, N-terminal domain"/>
    <property type="match status" value="1"/>
</dbReference>
<keyword evidence="8" id="KW-0378">Hydrolase</keyword>
<evidence type="ECO:0000256" key="4">
    <source>
        <dbReference type="ARBA" id="ARBA00023186"/>
    </source>
</evidence>
<dbReference type="PROSITE" id="PS51903">
    <property type="entry name" value="CLP_R"/>
    <property type="match status" value="1"/>
</dbReference>
<dbReference type="Pfam" id="PF07724">
    <property type="entry name" value="AAA_2"/>
    <property type="match status" value="1"/>
</dbReference>
<feature type="region of interest" description="Disordered" evidence="6">
    <location>
        <begin position="152"/>
        <end position="176"/>
    </location>
</feature>
<keyword evidence="4" id="KW-0143">Chaperone</keyword>
<dbReference type="InterPro" id="IPR003593">
    <property type="entry name" value="AAA+_ATPase"/>
</dbReference>
<dbReference type="FunFam" id="3.40.50.300:FF:000010">
    <property type="entry name" value="Chaperone clpB 1, putative"/>
    <property type="match status" value="1"/>
</dbReference>
<dbReference type="GO" id="GO:0016887">
    <property type="term" value="F:ATP hydrolysis activity"/>
    <property type="evidence" value="ECO:0007669"/>
    <property type="project" value="InterPro"/>
</dbReference>
<dbReference type="GO" id="GO:0034605">
    <property type="term" value="P:cellular response to heat"/>
    <property type="evidence" value="ECO:0007669"/>
    <property type="project" value="TreeGrafter"/>
</dbReference>
<proteinExistence type="predicted"/>
<dbReference type="SUPFAM" id="SSF52540">
    <property type="entry name" value="P-loop containing nucleoside triphosphate hydrolases"/>
    <property type="match status" value="2"/>
</dbReference>
<dbReference type="Gene3D" id="3.40.50.300">
    <property type="entry name" value="P-loop containing nucleotide triphosphate hydrolases"/>
    <property type="match status" value="2"/>
</dbReference>
<dbReference type="InterPro" id="IPR001270">
    <property type="entry name" value="ClpA/B"/>
</dbReference>
<dbReference type="GO" id="GO:0006508">
    <property type="term" value="P:proteolysis"/>
    <property type="evidence" value="ECO:0007669"/>
    <property type="project" value="UniProtKB-KW"/>
</dbReference>
<dbReference type="SMART" id="SM00382">
    <property type="entry name" value="AAA"/>
    <property type="match status" value="2"/>
</dbReference>
<evidence type="ECO:0000256" key="3">
    <source>
        <dbReference type="ARBA" id="ARBA00022840"/>
    </source>
</evidence>
<keyword evidence="5" id="KW-0175">Coiled coil</keyword>
<dbReference type="CDD" id="cd19499">
    <property type="entry name" value="RecA-like_ClpB_Hsp104-like"/>
    <property type="match status" value="1"/>
</dbReference>
<dbReference type="InterPro" id="IPR041546">
    <property type="entry name" value="ClpA/ClpB_AAA_lid"/>
</dbReference>
<dbReference type="GO" id="GO:0005524">
    <property type="term" value="F:ATP binding"/>
    <property type="evidence" value="ECO:0007669"/>
    <property type="project" value="UniProtKB-KW"/>
</dbReference>
<dbReference type="Pfam" id="PF00004">
    <property type="entry name" value="AAA"/>
    <property type="match status" value="1"/>
</dbReference>
<evidence type="ECO:0000256" key="2">
    <source>
        <dbReference type="ARBA" id="ARBA00022741"/>
    </source>
</evidence>
<keyword evidence="1" id="KW-0677">Repeat</keyword>
<protein>
    <submittedName>
        <fullName evidence="8">ATP-dependent Clp protease ATP-binding subunit ClpC</fullName>
    </submittedName>
</protein>
<dbReference type="CDD" id="cd00009">
    <property type="entry name" value="AAA"/>
    <property type="match status" value="1"/>
</dbReference>
<keyword evidence="3 8" id="KW-0067">ATP-binding</keyword>
<gene>
    <name evidence="8" type="primary">clpC_6</name>
    <name evidence="8" type="ORF">SDC9_18591</name>
</gene>
<dbReference type="InterPro" id="IPR004176">
    <property type="entry name" value="Clp_R_N"/>
</dbReference>
<dbReference type="Pfam" id="PF02861">
    <property type="entry name" value="Clp_N"/>
    <property type="match status" value="1"/>
</dbReference>
<dbReference type="Gene3D" id="4.10.860.10">
    <property type="entry name" value="UVR domain"/>
    <property type="match status" value="1"/>
</dbReference>
<dbReference type="PANTHER" id="PTHR11638">
    <property type="entry name" value="ATP-DEPENDENT CLP PROTEASE"/>
    <property type="match status" value="1"/>
</dbReference>
<dbReference type="GO" id="GO:0008233">
    <property type="term" value="F:peptidase activity"/>
    <property type="evidence" value="ECO:0007669"/>
    <property type="project" value="UniProtKB-KW"/>
</dbReference>
<sequence>MDAKLTQHAKNVIKAGSDEAMRLRSDFFGVEHLFLGIVREKECKAMQILSEFNIDAQTIKKEIEQTIQQQHTFSAINQERDVPLLKQTERVVKLSFLEATELGVDEIGTEHFLAAILKEGNNLVSNILFGNGLTYDIIHSWIKNSIEKENDEDDEFEFDDEKSSSNPFTESDSIYDNADEEEDSIFGKKMPLKQSGKVSSFKTDKKPTPFLDNFGKNLSQQAEYGLIDPIVGREKEMERIAQILSRRKKNNPILIGEPGVGKSAIAEGLALRIAAKDVPYTLFKKKIYTLDLASVVAGTKYRGQFEERLKGLISELEKNPEIILFIDEIHTIVGAGNASGSLDASNIFKPALARGEIQCIGATTLSEYRKNIESDGALERRFQKVMIEPTTQEETLTILKNIKFKYEQHHKVKYSDEALEACVKLSDRYINDRQLPDKAIDALDEAGARAHVKDLRVPLEMVELEKKIIEAEISKKEAVNNREFEKAKLQKEEIEDLQEELSVKYKNWENEIEGNYISVGEEEIAHIISMMSGVKIQKVSTDETQKLLKMEDNLKGIIVGQDDAVAKVSKAIRRARVGINDPNRPIGSFIFVGPTGVGKTLLAKELAKYLFDSEKNLIRLDMSEYMEKHSVSRIIGSPPGYVGHEEAGQLTEKVRQHPYSIVLFDEIEKAHHDVFNILLQILDDGRLTDSLGREIDFKNTIIIMTSNVGSRKIKDFGIGVGFSTSARENKAAEIEKSIIENDINKTFAPEFLNRIDDIVFFRSLFKDDIVKIIEIELNKLSKRLSSLDYNIEFTQDLKEFIVEKGIDQQFGARPLKREIQRRVEDPLSEAILENQGKEKKNIKVTVKKDKTKIEIS</sequence>
<dbReference type="FunFam" id="3.40.50.300:FF:000025">
    <property type="entry name" value="ATP-dependent Clp protease subunit"/>
    <property type="match status" value="1"/>
</dbReference>
<dbReference type="InterPro" id="IPR019489">
    <property type="entry name" value="Clp_ATPase_C"/>
</dbReference>
<dbReference type="InterPro" id="IPR018368">
    <property type="entry name" value="ClpA/B_CS1"/>
</dbReference>
<dbReference type="SMART" id="SM01086">
    <property type="entry name" value="ClpB_D2-small"/>
    <property type="match status" value="1"/>
</dbReference>
<evidence type="ECO:0000256" key="5">
    <source>
        <dbReference type="SAM" id="Coils"/>
    </source>
</evidence>
<dbReference type="InterPro" id="IPR003959">
    <property type="entry name" value="ATPase_AAA_core"/>
</dbReference>
<dbReference type="PANTHER" id="PTHR11638:SF18">
    <property type="entry name" value="HEAT SHOCK PROTEIN 104"/>
    <property type="match status" value="1"/>
</dbReference>
<dbReference type="AlphaFoldDB" id="A0A644U3Q5"/>
<feature type="domain" description="Clp R" evidence="7">
    <location>
        <begin position="1"/>
        <end position="149"/>
    </location>
</feature>
<organism evidence="8">
    <name type="scientific">bioreactor metagenome</name>
    <dbReference type="NCBI Taxonomy" id="1076179"/>
    <lineage>
        <taxon>unclassified sequences</taxon>
        <taxon>metagenomes</taxon>
        <taxon>ecological metagenomes</taxon>
    </lineage>
</organism>
<dbReference type="InterPro" id="IPR028299">
    <property type="entry name" value="ClpA/B_CS2"/>
</dbReference>
<evidence type="ECO:0000256" key="6">
    <source>
        <dbReference type="SAM" id="MobiDB-lite"/>
    </source>
</evidence>
<reference evidence="8" key="1">
    <citation type="submission" date="2019-08" db="EMBL/GenBank/DDBJ databases">
        <authorList>
            <person name="Kucharzyk K."/>
            <person name="Murdoch R.W."/>
            <person name="Higgins S."/>
            <person name="Loffler F."/>
        </authorList>
    </citation>
    <scope>NUCLEOTIDE SEQUENCE</scope>
</reference>
<keyword evidence="2" id="KW-0547">Nucleotide-binding</keyword>
<keyword evidence="8" id="KW-0645">Protease</keyword>
<evidence type="ECO:0000313" key="8">
    <source>
        <dbReference type="EMBL" id="MPL72801.1"/>
    </source>
</evidence>
<dbReference type="Pfam" id="PF17871">
    <property type="entry name" value="AAA_lid_9"/>
    <property type="match status" value="1"/>
</dbReference>
<accession>A0A644U3Q5</accession>
<name>A0A644U3Q5_9ZZZZ</name>